<evidence type="ECO:0000313" key="2">
    <source>
        <dbReference type="EMBL" id="MBB6332949.1"/>
    </source>
</evidence>
<feature type="transmembrane region" description="Helical" evidence="1">
    <location>
        <begin position="6"/>
        <end position="26"/>
    </location>
</feature>
<organism evidence="2 3">
    <name type="scientific">Chryseobacterium sediminis</name>
    <dbReference type="NCBI Taxonomy" id="1679494"/>
    <lineage>
        <taxon>Bacteria</taxon>
        <taxon>Pseudomonadati</taxon>
        <taxon>Bacteroidota</taxon>
        <taxon>Flavobacteriia</taxon>
        <taxon>Flavobacteriales</taxon>
        <taxon>Weeksellaceae</taxon>
        <taxon>Chryseobacterium group</taxon>
        <taxon>Chryseobacterium</taxon>
    </lineage>
</organism>
<evidence type="ECO:0000256" key="1">
    <source>
        <dbReference type="SAM" id="Phobius"/>
    </source>
</evidence>
<keyword evidence="3" id="KW-1185">Reference proteome</keyword>
<accession>A0ABR6Q595</accession>
<name>A0ABR6Q595_9FLAO</name>
<comment type="caution">
    <text evidence="2">The sequence shown here is derived from an EMBL/GenBank/DDBJ whole genome shotgun (WGS) entry which is preliminary data.</text>
</comment>
<reference evidence="2 3" key="1">
    <citation type="submission" date="2020-08" db="EMBL/GenBank/DDBJ databases">
        <title>Functional genomics of gut bacteria from endangered species of beetles.</title>
        <authorList>
            <person name="Carlos-Shanley C."/>
        </authorList>
    </citation>
    <scope>NUCLEOTIDE SEQUENCE [LARGE SCALE GENOMIC DNA]</scope>
    <source>
        <strain evidence="2 3">S00068</strain>
    </source>
</reference>
<protein>
    <recommendedName>
        <fullName evidence="4">Cardiolipin synthase N-terminal domain-containing protein</fullName>
    </recommendedName>
</protein>
<keyword evidence="1" id="KW-1133">Transmembrane helix</keyword>
<sequence>MLVTPYTIIFAAVVSIYIYIHSIIILQKKKSGILDYLIIFFIPYIGPIAIIISYYIKKEK</sequence>
<proteinExistence type="predicted"/>
<evidence type="ECO:0000313" key="3">
    <source>
        <dbReference type="Proteomes" id="UP000587367"/>
    </source>
</evidence>
<keyword evidence="1" id="KW-0472">Membrane</keyword>
<keyword evidence="1" id="KW-0812">Transmembrane</keyword>
<dbReference type="EMBL" id="JACHKS010000003">
    <property type="protein sequence ID" value="MBB6332949.1"/>
    <property type="molecule type" value="Genomic_DNA"/>
</dbReference>
<feature type="transmembrane region" description="Helical" evidence="1">
    <location>
        <begin position="33"/>
        <end position="56"/>
    </location>
</feature>
<evidence type="ECO:0008006" key="4">
    <source>
        <dbReference type="Google" id="ProtNLM"/>
    </source>
</evidence>
<gene>
    <name evidence="2" type="ORF">HNP24_003952</name>
</gene>
<dbReference type="Proteomes" id="UP000587367">
    <property type="component" value="Unassembled WGS sequence"/>
</dbReference>